<feature type="region of interest" description="Disordered" evidence="1">
    <location>
        <begin position="1"/>
        <end position="66"/>
    </location>
</feature>
<feature type="region of interest" description="Disordered" evidence="1">
    <location>
        <begin position="242"/>
        <end position="287"/>
    </location>
</feature>
<feature type="region of interest" description="Disordered" evidence="1">
    <location>
        <begin position="160"/>
        <end position="219"/>
    </location>
</feature>
<feature type="compositionally biased region" description="Polar residues" evidence="1">
    <location>
        <begin position="18"/>
        <end position="34"/>
    </location>
</feature>
<feature type="compositionally biased region" description="Basic and acidic residues" evidence="1">
    <location>
        <begin position="164"/>
        <end position="183"/>
    </location>
</feature>
<feature type="compositionally biased region" description="Low complexity" evidence="1">
    <location>
        <begin position="1"/>
        <end position="17"/>
    </location>
</feature>
<evidence type="ECO:0000313" key="2">
    <source>
        <dbReference type="EMBL" id="KZO98602.1"/>
    </source>
</evidence>
<evidence type="ECO:0000313" key="3">
    <source>
        <dbReference type="Proteomes" id="UP000076738"/>
    </source>
</evidence>
<organism evidence="2 3">
    <name type="scientific">Calocera viscosa (strain TUFC12733)</name>
    <dbReference type="NCBI Taxonomy" id="1330018"/>
    <lineage>
        <taxon>Eukaryota</taxon>
        <taxon>Fungi</taxon>
        <taxon>Dikarya</taxon>
        <taxon>Basidiomycota</taxon>
        <taxon>Agaricomycotina</taxon>
        <taxon>Dacrymycetes</taxon>
        <taxon>Dacrymycetales</taxon>
        <taxon>Dacrymycetaceae</taxon>
        <taxon>Calocera</taxon>
    </lineage>
</organism>
<feature type="region of interest" description="Disordered" evidence="1">
    <location>
        <begin position="101"/>
        <end position="140"/>
    </location>
</feature>
<reference evidence="2 3" key="1">
    <citation type="journal article" date="2016" name="Mol. Biol. Evol.">
        <title>Comparative Genomics of Early-Diverging Mushroom-Forming Fungi Provides Insights into the Origins of Lignocellulose Decay Capabilities.</title>
        <authorList>
            <person name="Nagy L.G."/>
            <person name="Riley R."/>
            <person name="Tritt A."/>
            <person name="Adam C."/>
            <person name="Daum C."/>
            <person name="Floudas D."/>
            <person name="Sun H."/>
            <person name="Yadav J.S."/>
            <person name="Pangilinan J."/>
            <person name="Larsson K.H."/>
            <person name="Matsuura K."/>
            <person name="Barry K."/>
            <person name="Labutti K."/>
            <person name="Kuo R."/>
            <person name="Ohm R.A."/>
            <person name="Bhattacharya S.S."/>
            <person name="Shirouzu T."/>
            <person name="Yoshinaga Y."/>
            <person name="Martin F.M."/>
            <person name="Grigoriev I.V."/>
            <person name="Hibbett D.S."/>
        </authorList>
    </citation>
    <scope>NUCLEOTIDE SEQUENCE [LARGE SCALE GENOMIC DNA]</scope>
    <source>
        <strain evidence="2 3">TUFC12733</strain>
    </source>
</reference>
<sequence>MSTIHSTQTFQSGSTTSNLSSPGLDQLSSLSTPALTDDDGHSIGSSLDTGFPDSIHPPNSHPTELYSPVFSDGDSLYKNPAAPKLNPIDRPRLLRTVAVGSPIASDEKGNDTSSATNSKDASTPATLEAHDSKDGAQGVSQQDFCSGAYCNFVVPDTNTASHLQVEKPPRKDSGSPSDSDSKDASTPSTDSGLPSDNDSKDGSTPNTVESHANRDAAQSLSEQDFCSGAYCNFVVPDKDTISQLQLEKPEEKDFESASDDDSKDPSTPTALQPTPAEDAAQGVSAQDTCSGAYCNLKQPPA</sequence>
<proteinExistence type="predicted"/>
<dbReference type="AlphaFoldDB" id="A0A167PB51"/>
<protein>
    <submittedName>
        <fullName evidence="2">Uncharacterized protein</fullName>
    </submittedName>
</protein>
<dbReference type="EMBL" id="KV417275">
    <property type="protein sequence ID" value="KZO98602.1"/>
    <property type="molecule type" value="Genomic_DNA"/>
</dbReference>
<feature type="compositionally biased region" description="Polar residues" evidence="1">
    <location>
        <begin position="111"/>
        <end position="125"/>
    </location>
</feature>
<evidence type="ECO:0000256" key="1">
    <source>
        <dbReference type="SAM" id="MobiDB-lite"/>
    </source>
</evidence>
<accession>A0A167PB51</accession>
<feature type="compositionally biased region" description="Polar residues" evidence="1">
    <location>
        <begin position="192"/>
        <end position="219"/>
    </location>
</feature>
<dbReference type="Proteomes" id="UP000076738">
    <property type="component" value="Unassembled WGS sequence"/>
</dbReference>
<keyword evidence="3" id="KW-1185">Reference proteome</keyword>
<name>A0A167PB51_CALVF</name>
<gene>
    <name evidence="2" type="ORF">CALVIDRAFT_553855</name>
</gene>